<evidence type="ECO:0000256" key="7">
    <source>
        <dbReference type="ARBA" id="ARBA00023136"/>
    </source>
</evidence>
<accession>A0A2P6CBN9</accession>
<keyword evidence="11" id="KW-1185">Reference proteome</keyword>
<organism evidence="10 11">
    <name type="scientific">Polaribacter butkevichii</name>
    <dbReference type="NCBI Taxonomy" id="218490"/>
    <lineage>
        <taxon>Bacteria</taxon>
        <taxon>Pseudomonadati</taxon>
        <taxon>Bacteroidota</taxon>
        <taxon>Flavobacteriia</taxon>
        <taxon>Flavobacteriales</taxon>
        <taxon>Flavobacteriaceae</taxon>
    </lineage>
</organism>
<sequence>MNLRTNTLNKIKTLITNNKAISWVLGFQIFRLLLLPFMGLMPQDAYYYLYGQNLSLSYFDHPGMIGYILRIFTEIFGHSIFTIKFADFVITSLTIFSFYKLASYFLSKQKLQRAIVLLASTIFVSILSFNSTPDVPLLLFWTLSLICLYKAIFEEKKWFWILGGIAMGLAFDSKYTALLLQIGLIAFLVFSNKYRKLLLSPWVWISLIISAAVTFPVWYWNYQNDFASFMFQSSDRTNSISEFKISPKNFFGAIGHQMFLLVPVLFLVFITFTYKYIKRALLKFKIPTAKTLFLLAFFIPTFVGFFSLTPIYWVKLNWMMPSYITGIILAGMFINKKLLKIQVVISIVFHVLFSLQILFYLVPIKSDDTWVGWKELALETKKLQETHPNTFVFSDDNYKTSACLNFFMDEKVYAQNIIGLPALHFDYLGDDLSTLNTKNALFIDSDKRFKNSNKKGDYSTLLDNYFEKVTELTPIIIKINGKESRKFWVFYCENYQPNPLSTDK</sequence>
<dbReference type="EMBL" id="MSCK01000001">
    <property type="protein sequence ID" value="PQJ72334.1"/>
    <property type="molecule type" value="Genomic_DNA"/>
</dbReference>
<dbReference type="PANTHER" id="PTHR33908:SF11">
    <property type="entry name" value="MEMBRANE PROTEIN"/>
    <property type="match status" value="1"/>
</dbReference>
<keyword evidence="4" id="KW-0808">Transferase</keyword>
<dbReference type="GO" id="GO:0005886">
    <property type="term" value="C:plasma membrane"/>
    <property type="evidence" value="ECO:0007669"/>
    <property type="project" value="UniProtKB-SubCell"/>
</dbReference>
<dbReference type="PANTHER" id="PTHR33908">
    <property type="entry name" value="MANNOSYLTRANSFERASE YKCB-RELATED"/>
    <property type="match status" value="1"/>
</dbReference>
<evidence type="ECO:0000259" key="9">
    <source>
        <dbReference type="Pfam" id="PF13231"/>
    </source>
</evidence>
<reference evidence="10 11" key="1">
    <citation type="submission" date="2016-12" db="EMBL/GenBank/DDBJ databases">
        <title>Trade-off between light-utilization and light-protection in marine flavobacteria.</title>
        <authorList>
            <person name="Kumagai Y."/>
            <person name="Yoshizawa S."/>
            <person name="Kogure K."/>
            <person name="Iwasaki W."/>
        </authorList>
    </citation>
    <scope>NUCLEOTIDE SEQUENCE [LARGE SCALE GENOMIC DNA]</scope>
    <source>
        <strain evidence="10 11">KCTC 12100</strain>
    </source>
</reference>
<feature type="transmembrane region" description="Helical" evidence="8">
    <location>
        <begin position="292"/>
        <end position="312"/>
    </location>
</feature>
<comment type="subcellular location">
    <subcellularLocation>
        <location evidence="1">Cell membrane</location>
        <topology evidence="1">Multi-pass membrane protein</topology>
    </subcellularLocation>
</comment>
<evidence type="ECO:0000256" key="6">
    <source>
        <dbReference type="ARBA" id="ARBA00022989"/>
    </source>
</evidence>
<evidence type="ECO:0000256" key="5">
    <source>
        <dbReference type="ARBA" id="ARBA00022692"/>
    </source>
</evidence>
<keyword evidence="5 8" id="KW-0812">Transmembrane</keyword>
<dbReference type="GO" id="GO:0016763">
    <property type="term" value="F:pentosyltransferase activity"/>
    <property type="evidence" value="ECO:0007669"/>
    <property type="project" value="TreeGrafter"/>
</dbReference>
<feature type="transmembrane region" description="Helical" evidence="8">
    <location>
        <begin position="250"/>
        <end position="272"/>
    </location>
</feature>
<feature type="transmembrane region" description="Helical" evidence="8">
    <location>
        <begin position="81"/>
        <end position="99"/>
    </location>
</feature>
<feature type="transmembrane region" description="Helical" evidence="8">
    <location>
        <begin position="111"/>
        <end position="129"/>
    </location>
</feature>
<feature type="transmembrane region" description="Helical" evidence="8">
    <location>
        <begin position="159"/>
        <end position="190"/>
    </location>
</feature>
<evidence type="ECO:0000256" key="4">
    <source>
        <dbReference type="ARBA" id="ARBA00022679"/>
    </source>
</evidence>
<evidence type="ECO:0000313" key="11">
    <source>
        <dbReference type="Proteomes" id="UP000247345"/>
    </source>
</evidence>
<evidence type="ECO:0000256" key="3">
    <source>
        <dbReference type="ARBA" id="ARBA00022676"/>
    </source>
</evidence>
<keyword evidence="6 8" id="KW-1133">Transmembrane helix</keyword>
<feature type="transmembrane region" description="Helical" evidence="8">
    <location>
        <begin position="20"/>
        <end position="41"/>
    </location>
</feature>
<keyword evidence="2" id="KW-1003">Cell membrane</keyword>
<feature type="transmembrane region" description="Helical" evidence="8">
    <location>
        <begin position="318"/>
        <end position="334"/>
    </location>
</feature>
<feature type="transmembrane region" description="Helical" evidence="8">
    <location>
        <begin position="341"/>
        <end position="362"/>
    </location>
</feature>
<dbReference type="InterPro" id="IPR038731">
    <property type="entry name" value="RgtA/B/C-like"/>
</dbReference>
<proteinExistence type="predicted"/>
<dbReference type="AlphaFoldDB" id="A0A2P6CBN9"/>
<evidence type="ECO:0000256" key="2">
    <source>
        <dbReference type="ARBA" id="ARBA00022475"/>
    </source>
</evidence>
<feature type="domain" description="Glycosyltransferase RgtA/B/C/D-like" evidence="9">
    <location>
        <begin position="60"/>
        <end position="220"/>
    </location>
</feature>
<name>A0A2P6CBN9_9FLAO</name>
<dbReference type="GO" id="GO:0009103">
    <property type="term" value="P:lipopolysaccharide biosynthetic process"/>
    <property type="evidence" value="ECO:0007669"/>
    <property type="project" value="UniProtKB-ARBA"/>
</dbReference>
<keyword evidence="3" id="KW-0328">Glycosyltransferase</keyword>
<gene>
    <name evidence="10" type="ORF">BTO14_03305</name>
</gene>
<dbReference type="InterPro" id="IPR050297">
    <property type="entry name" value="LipidA_mod_glycosyltrf_83"/>
</dbReference>
<evidence type="ECO:0000256" key="1">
    <source>
        <dbReference type="ARBA" id="ARBA00004651"/>
    </source>
</evidence>
<comment type="caution">
    <text evidence="10">The sequence shown here is derived from an EMBL/GenBank/DDBJ whole genome shotgun (WGS) entry which is preliminary data.</text>
</comment>
<evidence type="ECO:0000313" key="10">
    <source>
        <dbReference type="EMBL" id="PQJ72334.1"/>
    </source>
</evidence>
<evidence type="ECO:0000256" key="8">
    <source>
        <dbReference type="SAM" id="Phobius"/>
    </source>
</evidence>
<dbReference type="Pfam" id="PF13231">
    <property type="entry name" value="PMT_2"/>
    <property type="match status" value="1"/>
</dbReference>
<dbReference type="Proteomes" id="UP000247345">
    <property type="component" value="Unassembled WGS sequence"/>
</dbReference>
<protein>
    <recommendedName>
        <fullName evidence="9">Glycosyltransferase RgtA/B/C/D-like domain-containing protein</fullName>
    </recommendedName>
</protein>
<feature type="transmembrane region" description="Helical" evidence="8">
    <location>
        <begin position="202"/>
        <end position="220"/>
    </location>
</feature>
<keyword evidence="7 8" id="KW-0472">Membrane</keyword>